<keyword evidence="3" id="KW-1185">Reference proteome</keyword>
<dbReference type="PANTHER" id="PTHR31374:SF311">
    <property type="entry name" value="SMALL AUXIN-UP RNA"/>
    <property type="match status" value="1"/>
</dbReference>
<dbReference type="InParanoid" id="A0A200QT90"/>
<name>A0A200QT90_MACCD</name>
<dbReference type="EMBL" id="MVGT01001100">
    <property type="protein sequence ID" value="OVA13688.1"/>
    <property type="molecule type" value="Genomic_DNA"/>
</dbReference>
<dbReference type="InterPro" id="IPR003676">
    <property type="entry name" value="SAUR_fam"/>
</dbReference>
<sequence length="110" mass="12981">MSSIAGFRRKIFSLKKKLSRENCNHYVLMSTDGTRTYHDDSMVPKGFLPVYIGEERKRYVVPLEYLLSPKFQVFLLEQSDQDEFDIKFQGPIMLHCTTEAFERVLRLVKQ</sequence>
<dbReference type="STRING" id="56857.A0A200QT90"/>
<dbReference type="OrthoDB" id="1489976at2759"/>
<dbReference type="Pfam" id="PF02519">
    <property type="entry name" value="Auxin_inducible"/>
    <property type="match status" value="1"/>
</dbReference>
<reference evidence="2 3" key="1">
    <citation type="journal article" date="2017" name="Mol. Plant">
        <title>The Genome of Medicinal Plant Macleaya cordata Provides New Insights into Benzylisoquinoline Alkaloids Metabolism.</title>
        <authorList>
            <person name="Liu X."/>
            <person name="Liu Y."/>
            <person name="Huang P."/>
            <person name="Ma Y."/>
            <person name="Qing Z."/>
            <person name="Tang Q."/>
            <person name="Cao H."/>
            <person name="Cheng P."/>
            <person name="Zheng Y."/>
            <person name="Yuan Z."/>
            <person name="Zhou Y."/>
            <person name="Liu J."/>
            <person name="Tang Z."/>
            <person name="Zhuo Y."/>
            <person name="Zhang Y."/>
            <person name="Yu L."/>
            <person name="Huang J."/>
            <person name="Yang P."/>
            <person name="Peng Q."/>
            <person name="Zhang J."/>
            <person name="Jiang W."/>
            <person name="Zhang Z."/>
            <person name="Lin K."/>
            <person name="Ro D.K."/>
            <person name="Chen X."/>
            <person name="Xiong X."/>
            <person name="Shang Y."/>
            <person name="Huang S."/>
            <person name="Zeng J."/>
        </authorList>
    </citation>
    <scope>NUCLEOTIDE SEQUENCE [LARGE SCALE GENOMIC DNA]</scope>
    <source>
        <strain evidence="3">cv. BLH2017</strain>
        <tissue evidence="2">Root</tissue>
    </source>
</reference>
<dbReference type="Proteomes" id="UP000195402">
    <property type="component" value="Unassembled WGS sequence"/>
</dbReference>
<proteinExistence type="inferred from homology"/>
<dbReference type="AlphaFoldDB" id="A0A200QT90"/>
<accession>A0A200QT90</accession>
<evidence type="ECO:0000256" key="1">
    <source>
        <dbReference type="ARBA" id="ARBA00006974"/>
    </source>
</evidence>
<dbReference type="GO" id="GO:0009733">
    <property type="term" value="P:response to auxin"/>
    <property type="evidence" value="ECO:0007669"/>
    <property type="project" value="InterPro"/>
</dbReference>
<comment type="similarity">
    <text evidence="1">Belongs to the ARG7 family.</text>
</comment>
<comment type="caution">
    <text evidence="2">The sequence shown here is derived from an EMBL/GenBank/DDBJ whole genome shotgun (WGS) entry which is preliminary data.</text>
</comment>
<gene>
    <name evidence="2" type="ORF">BVC80_1767g7</name>
</gene>
<organism evidence="2 3">
    <name type="scientific">Macleaya cordata</name>
    <name type="common">Five-seeded plume-poppy</name>
    <name type="synonym">Bocconia cordata</name>
    <dbReference type="NCBI Taxonomy" id="56857"/>
    <lineage>
        <taxon>Eukaryota</taxon>
        <taxon>Viridiplantae</taxon>
        <taxon>Streptophyta</taxon>
        <taxon>Embryophyta</taxon>
        <taxon>Tracheophyta</taxon>
        <taxon>Spermatophyta</taxon>
        <taxon>Magnoliopsida</taxon>
        <taxon>Ranunculales</taxon>
        <taxon>Papaveraceae</taxon>
        <taxon>Papaveroideae</taxon>
        <taxon>Macleaya</taxon>
    </lineage>
</organism>
<protein>
    <submittedName>
        <fullName evidence="2">Auxin-induced protein</fullName>
    </submittedName>
</protein>
<dbReference type="OMA" id="RENCNHY"/>
<evidence type="ECO:0000313" key="2">
    <source>
        <dbReference type="EMBL" id="OVA13688.1"/>
    </source>
</evidence>
<evidence type="ECO:0000313" key="3">
    <source>
        <dbReference type="Proteomes" id="UP000195402"/>
    </source>
</evidence>
<dbReference type="PANTHER" id="PTHR31374">
    <property type="entry name" value="AUXIN-INDUCED PROTEIN-LIKE-RELATED"/>
    <property type="match status" value="1"/>
</dbReference>